<evidence type="ECO:0000256" key="3">
    <source>
        <dbReference type="ARBA" id="ARBA00022729"/>
    </source>
</evidence>
<sequence>MMGRTSLVFSLIVAALLSGIAAQSTDCENATVADIVFLVDGSSSISPGNFQEVRSFLRNFIKALDIGPNKVRIGLAQYSDKRRQEFLLKDHFDKKSLLAAVERIQLLGGGTETGKAIDFLQKQYFTKEAGSRVGQRVPQIAIVITDGESADEVKEPAQKLRQDGVIVFGIGVGEANRKQLEAIANWPADRFLHSLDSYQALQEQMEKLLETVCVSVVAQKEALAERYADIFFLVDSGIAQGQFVSFKNDLVRLINQINAGVSTYRVGVAQYGQDTQVEFLLNAHQTKQQLVSAVRGFRLRPQPNQPRNLGRALQNANTRFFTREAGGRAHLGARQFLVVVSGRDSDDPVSKEAQKIKSAGVTVVGMSAGASMDALLRFVSSEYAFDSPRVLILKDSIMTEKKDDITEDCKGANIADIVFIVDESGSIGQENFKLVRTFLHSIVSSLDVRTNKVRVGIVTYNEESTPQVYLDTFNNREEILQFINILPYRGGGTNTGAALNFTLDNIFIKEKGSRKSKGVQQVAVVITDGESQDSVHEAAISLRRDDVTVYSVGIKDANMEELRDMASHPTDRHVFNVNSFTELKSLKHSLQKVICENIIDQAKVSARESETKKACVKKDEADIFFLMDDSGSIGNRDFEDMQNFIIKFFQTFNIGPDHVRVGLVKYADDPTLQFDLTDSSNVDNMETYVKNIAHEGGGTETGKALKSMGPHFRRAMQTRGHEVPKYLIVITDGESTDDVKAPAEELRQQGVIIFAIGVKDSNEADLLDIAGDPKRTIQVNNFDALKSINNDIITDICTEDACRDIQGDIFFLADGSESISKDDFKKMKDFMKAIISKPAIEQNKVHVGLMQFSSDNQLEFPLSRYYSKDEILKAIDDMTQLDQGTLTGKALTEVSQYFDKTNGGRPDVSQRLIVITDGEAKDEVIGPAEALRKKGVVVYAIGVVDANTTQLADISGSTDRVYSEKNFDALKDLESQVALDLCQKNCTINNADIIFLVDSSESINEIQYGSMRIFMESIVKQTTVGKDMTRFGLISYSDLPQSHFSLHDYNSKRKVLAAIPKEKPTEGGTKTGEALQFSLEYFNAAHGGRRALNVPQILMVITDGAANNPDILKEHSDALRANGIIVISIGVKEAKLDQLETMAGGDKSKVFFVDNFEALETLNEKLSSALCNSTKPACKTGDIVFLLDRSSSINQNEHNIMKNFTTTLVDSFEVGEKLVHIGLCQFSDEPNDEFYLNKYYNKEDLNTQILKVDYTGGNTYLGRALDHIKEYFEESQGSRDQVPKNLVLITDGDSHDDVEDAADVLRDLNIKVFAIGVGDVHDLQLLQIAGTPERMFTVRNYDVLHSIKQGVVDVMCDDPNPPPPLPPTASPKPPTPPPPPNDCTIDIAIGFDISQRTGAPGEVLVSGQTKLQNFLPQILNYVSSLEGLCCVGPTPVKPNIAFQVVDRDGRTLYDTNFEGYSADVVNKVMTLPMSEPSYFNTAMLNSFKGRFKIKSKAHVKVLVIFSDGLDEDVMKLEHESELLRKSGVSALLTVALEGVRDPAQLQMVEFGRGFGYKLPLRIGMQSIGSTILKQIDAISDRECCNVMCKCSGYEGIPGLWGPPGSKGSPGQTGQPGFPGDEGAPGERGSPGPVGLQGIEGCPGTRGQKGYRGVSGNRGENGEDGLDGIDGEQGIPGIRGEAGPKGERGLRGDPKAPQPITAGGSILGSGAEFIFTNRVQTVCLCVWSDRGIRGLITPTEDPKESEATQVYRVPRDGTGSQVMKETQETRVQMEEEAPGEERVNRDRRESKDFQAAQEPLVHRDAGEETENLDRKESLASLDLRVDRDQLETRDNLDVAALTDRRANQETRVLRGGQDGQDGYGTKGSKGVKGDPGFPGYSGLVGEDGVKGTKGYPGRKGNYGRGGNSGRPGEPGVPGEPGYDGHRGAKGPPGTPAMSECQMITYIKDNCGESRCPAYPTELVFGLDMSQDVTPAAFERQRSALLSLLDDITISESNCPSGARVAVVAYNAYTKYVIRFQDYQRKTQLIEAVKNIALERTSIRRNLGSAMRFVGQNVFKRVRKGLMMRKVAVFFSSGPSEDNSDIVTAIMEYRALKIVPAVISLRAAPEVERAIKVDDTGNSLFIVLGRDTAADLQKVKNCAICYDPCRRSELCPSIQDVLTPQEVNVDLVLVLDGSREMQADEYAGGQQLLGSVVEHLAVSPQPRRADGQARVAVIQSGTKDPKLEFDLGTYQSSTLMRRHLMGNMTQRGGSSALGKTLDFTLKEVLMKAGQPRRRRAVLAVVGTKTASWDQARLDWISSRAYCDGVALFVVTVGKRYDREQVEELAGWPVAQHLIHLDRLRADEQSYAQHFFRVFLSALSKGINAYPRPSFKEDCNRLQEPVDAPALEHDDSLDFDRDNG</sequence>
<evidence type="ECO:0000256" key="2">
    <source>
        <dbReference type="ARBA" id="ARBA00022525"/>
    </source>
</evidence>
<feature type="domain" description="VWFA" evidence="9">
    <location>
        <begin position="416"/>
        <end position="590"/>
    </location>
</feature>
<keyword evidence="11" id="KW-1185">Reference proteome</keyword>
<dbReference type="InterPro" id="IPR050525">
    <property type="entry name" value="ECM_Assembly_Org"/>
</dbReference>
<keyword evidence="3 8" id="KW-0732">Signal</keyword>
<feature type="compositionally biased region" description="Basic and acidic residues" evidence="7">
    <location>
        <begin position="1766"/>
        <end position="1791"/>
    </location>
</feature>
<evidence type="ECO:0000256" key="7">
    <source>
        <dbReference type="SAM" id="MobiDB-lite"/>
    </source>
</evidence>
<feature type="domain" description="VWFA" evidence="9">
    <location>
        <begin position="808"/>
        <end position="977"/>
    </location>
</feature>
<feature type="region of interest" description="Disordered" evidence="7">
    <location>
        <begin position="1355"/>
        <end position="1382"/>
    </location>
</feature>
<feature type="domain" description="VWFA" evidence="9">
    <location>
        <begin position="622"/>
        <end position="792"/>
    </location>
</feature>
<evidence type="ECO:0000256" key="6">
    <source>
        <dbReference type="ARBA" id="ARBA00023180"/>
    </source>
</evidence>
<dbReference type="Pfam" id="PF01391">
    <property type="entry name" value="Collagen"/>
    <property type="match status" value="2"/>
</dbReference>
<feature type="region of interest" description="Disordered" evidence="7">
    <location>
        <begin position="1766"/>
        <end position="1813"/>
    </location>
</feature>
<evidence type="ECO:0000313" key="10">
    <source>
        <dbReference type="EMBL" id="TDH11231.1"/>
    </source>
</evidence>
<dbReference type="PANTHER" id="PTHR24020">
    <property type="entry name" value="COLLAGEN ALPHA"/>
    <property type="match status" value="1"/>
</dbReference>
<dbReference type="SUPFAM" id="SSF53300">
    <property type="entry name" value="vWA-like"/>
    <property type="match status" value="10"/>
</dbReference>
<feature type="compositionally biased region" description="Gly residues" evidence="7">
    <location>
        <begin position="1899"/>
        <end position="1908"/>
    </location>
</feature>
<comment type="subcellular location">
    <subcellularLocation>
        <location evidence="1">Secreted</location>
    </subcellularLocation>
</comment>
<dbReference type="InterPro" id="IPR008160">
    <property type="entry name" value="Collagen"/>
</dbReference>
<evidence type="ECO:0000313" key="11">
    <source>
        <dbReference type="Proteomes" id="UP000295070"/>
    </source>
</evidence>
<feature type="compositionally biased region" description="Gly residues" evidence="7">
    <location>
        <begin position="1855"/>
        <end position="1866"/>
    </location>
</feature>
<organism evidence="10 11">
    <name type="scientific">Perca flavescens</name>
    <name type="common">American yellow perch</name>
    <name type="synonym">Morone flavescens</name>
    <dbReference type="NCBI Taxonomy" id="8167"/>
    <lineage>
        <taxon>Eukaryota</taxon>
        <taxon>Metazoa</taxon>
        <taxon>Chordata</taxon>
        <taxon>Craniata</taxon>
        <taxon>Vertebrata</taxon>
        <taxon>Euteleostomi</taxon>
        <taxon>Actinopterygii</taxon>
        <taxon>Neopterygii</taxon>
        <taxon>Teleostei</taxon>
        <taxon>Neoteleostei</taxon>
        <taxon>Acanthomorphata</taxon>
        <taxon>Eupercaria</taxon>
        <taxon>Perciformes</taxon>
        <taxon>Percoidei</taxon>
        <taxon>Percidae</taxon>
        <taxon>Percinae</taxon>
        <taxon>Perca</taxon>
    </lineage>
</organism>
<dbReference type="SMART" id="SM00327">
    <property type="entry name" value="VWA"/>
    <property type="match status" value="10"/>
</dbReference>
<feature type="domain" description="VWFA" evidence="9">
    <location>
        <begin position="34"/>
        <end position="212"/>
    </location>
</feature>
<feature type="chain" id="PRO_5019836717" description="VWFA domain-containing protein" evidence="8">
    <location>
        <begin position="23"/>
        <end position="2401"/>
    </location>
</feature>
<dbReference type="EMBL" id="SCKG01000006">
    <property type="protein sequence ID" value="TDH11231.1"/>
    <property type="molecule type" value="Genomic_DNA"/>
</dbReference>
<evidence type="ECO:0000256" key="8">
    <source>
        <dbReference type="SAM" id="SignalP"/>
    </source>
</evidence>
<protein>
    <recommendedName>
        <fullName evidence="9">VWFA domain-containing protein</fullName>
    </recommendedName>
</protein>
<keyword evidence="6" id="KW-0325">Glycoprotein</keyword>
<feature type="compositionally biased region" description="Basic and acidic residues" evidence="7">
    <location>
        <begin position="1681"/>
        <end position="1693"/>
    </location>
</feature>
<dbReference type="FunFam" id="3.40.50.410:FF:000016">
    <property type="entry name" value="Collagen type VI alpha 3 chain"/>
    <property type="match status" value="1"/>
</dbReference>
<keyword evidence="5" id="KW-0130">Cell adhesion</keyword>
<feature type="region of interest" description="Disordered" evidence="7">
    <location>
        <begin position="1601"/>
        <end position="1697"/>
    </location>
</feature>
<dbReference type="PRINTS" id="PR00453">
    <property type="entry name" value="VWFADOMAIN"/>
</dbReference>
<dbReference type="Gene3D" id="3.40.50.410">
    <property type="entry name" value="von Willebrand factor, type A domain"/>
    <property type="match status" value="9"/>
</dbReference>
<feature type="domain" description="VWFA" evidence="9">
    <location>
        <begin position="992"/>
        <end position="1166"/>
    </location>
</feature>
<gene>
    <name evidence="10" type="ORF">EPR50_G00058740</name>
</gene>
<feature type="domain" description="VWFA" evidence="9">
    <location>
        <begin position="1182"/>
        <end position="1351"/>
    </location>
</feature>
<dbReference type="CDD" id="cd01472">
    <property type="entry name" value="vWA_collagen"/>
    <property type="match status" value="3"/>
</dbReference>
<feature type="compositionally biased region" description="Pro residues" evidence="7">
    <location>
        <begin position="1359"/>
        <end position="1381"/>
    </location>
</feature>
<dbReference type="PROSITE" id="PS50234">
    <property type="entry name" value="VWFA"/>
    <property type="match status" value="9"/>
</dbReference>
<keyword evidence="2" id="KW-0964">Secreted</keyword>
<accession>A0A484D7G3</accession>
<evidence type="ECO:0000259" key="9">
    <source>
        <dbReference type="PROSITE" id="PS50234"/>
    </source>
</evidence>
<evidence type="ECO:0000256" key="1">
    <source>
        <dbReference type="ARBA" id="ARBA00004613"/>
    </source>
</evidence>
<feature type="domain" description="VWFA" evidence="9">
    <location>
        <begin position="229"/>
        <end position="418"/>
    </location>
</feature>
<dbReference type="GO" id="GO:0007155">
    <property type="term" value="P:cell adhesion"/>
    <property type="evidence" value="ECO:0007669"/>
    <property type="project" value="UniProtKB-KW"/>
</dbReference>
<proteinExistence type="predicted"/>
<dbReference type="InterPro" id="IPR002035">
    <property type="entry name" value="VWF_A"/>
</dbReference>
<dbReference type="CDD" id="cd01450">
    <property type="entry name" value="vWFA_subfamily_ECM"/>
    <property type="match status" value="3"/>
</dbReference>
<dbReference type="GO" id="GO:0005576">
    <property type="term" value="C:extracellular region"/>
    <property type="evidence" value="ECO:0007669"/>
    <property type="project" value="UniProtKB-SubCell"/>
</dbReference>
<feature type="signal peptide" evidence="8">
    <location>
        <begin position="1"/>
        <end position="22"/>
    </location>
</feature>
<feature type="domain" description="VWFA" evidence="9">
    <location>
        <begin position="2168"/>
        <end position="2360"/>
    </location>
</feature>
<dbReference type="STRING" id="8167.A0A484D7G3"/>
<dbReference type="Pfam" id="PF00092">
    <property type="entry name" value="VWA"/>
    <property type="match status" value="9"/>
</dbReference>
<keyword evidence="4" id="KW-0677">Repeat</keyword>
<evidence type="ECO:0000256" key="4">
    <source>
        <dbReference type="ARBA" id="ARBA00022737"/>
    </source>
</evidence>
<dbReference type="InterPro" id="IPR036465">
    <property type="entry name" value="vWFA_dom_sf"/>
</dbReference>
<comment type="caution">
    <text evidence="10">The sequence shown here is derived from an EMBL/GenBank/DDBJ whole genome shotgun (WGS) entry which is preliminary data.</text>
</comment>
<feature type="domain" description="VWFA" evidence="9">
    <location>
        <begin position="1960"/>
        <end position="2141"/>
    </location>
</feature>
<dbReference type="Gene3D" id="1.20.5.320">
    <property type="entry name" value="6-Phosphogluconate Dehydrogenase, domain 3"/>
    <property type="match status" value="1"/>
</dbReference>
<name>A0A484D7G3_PERFV</name>
<evidence type="ECO:0000256" key="5">
    <source>
        <dbReference type="ARBA" id="ARBA00022889"/>
    </source>
</evidence>
<dbReference type="Proteomes" id="UP000295070">
    <property type="component" value="Chromosome 6"/>
</dbReference>
<feature type="region of interest" description="Disordered" evidence="7">
    <location>
        <begin position="1847"/>
        <end position="1934"/>
    </location>
</feature>
<dbReference type="FunFam" id="3.40.50.410:FF:000004">
    <property type="entry name" value="collagen alpha-6(VI) chain"/>
    <property type="match status" value="6"/>
</dbReference>
<feature type="compositionally biased region" description="Basic and acidic residues" evidence="7">
    <location>
        <begin position="1799"/>
        <end position="1813"/>
    </location>
</feature>
<reference evidence="10 11" key="1">
    <citation type="submission" date="2019-01" db="EMBL/GenBank/DDBJ databases">
        <title>A chromosome-scale genome assembly of the yellow perch, Perca flavescens.</title>
        <authorList>
            <person name="Feron R."/>
            <person name="Morvezen R."/>
            <person name="Bestin A."/>
            <person name="Haffray P."/>
            <person name="Klopp C."/>
            <person name="Zahm M."/>
            <person name="Cabau C."/>
            <person name="Roques C."/>
            <person name="Donnadieu C."/>
            <person name="Bouchez O."/>
            <person name="Christie M."/>
            <person name="Larson W."/>
            <person name="Guiguen Y."/>
        </authorList>
    </citation>
    <scope>NUCLEOTIDE SEQUENCE [LARGE SCALE GENOMIC DNA]</scope>
    <source>
        <strain evidence="10">YP-PL-M2</strain>
        <tissue evidence="10">Blood</tissue>
    </source>
</reference>
<dbReference type="PANTHER" id="PTHR24020:SF86">
    <property type="entry name" value="COLLAGEN, TYPE VI, ALPHA 4"/>
    <property type="match status" value="1"/>
</dbReference>